<dbReference type="EMBL" id="CAJNOC010007613">
    <property type="protein sequence ID" value="CAF1102011.1"/>
    <property type="molecule type" value="Genomic_DNA"/>
</dbReference>
<gene>
    <name evidence="1" type="ORF">OXX778_LOCUS21198</name>
</gene>
<organism evidence="1 2">
    <name type="scientific">Brachionus calyciflorus</name>
    <dbReference type="NCBI Taxonomy" id="104777"/>
    <lineage>
        <taxon>Eukaryota</taxon>
        <taxon>Metazoa</taxon>
        <taxon>Spiralia</taxon>
        <taxon>Gnathifera</taxon>
        <taxon>Rotifera</taxon>
        <taxon>Eurotatoria</taxon>
        <taxon>Monogononta</taxon>
        <taxon>Pseudotrocha</taxon>
        <taxon>Ploima</taxon>
        <taxon>Brachionidae</taxon>
        <taxon>Brachionus</taxon>
    </lineage>
</organism>
<proteinExistence type="predicted"/>
<protein>
    <submittedName>
        <fullName evidence="1">Uncharacterized protein</fullName>
    </submittedName>
</protein>
<accession>A0A814PAC6</accession>
<comment type="caution">
    <text evidence="1">The sequence shown here is derived from an EMBL/GenBank/DDBJ whole genome shotgun (WGS) entry which is preliminary data.</text>
</comment>
<sequence length="79" mass="8994">MNAPFYEIMPNLLEVKETNYQNGATHDIDVPRTEQSIKENTVSKIKNNVDKFIGLTSLSNDELKSSNERELKSCHILQA</sequence>
<reference evidence="1" key="1">
    <citation type="submission" date="2021-02" db="EMBL/GenBank/DDBJ databases">
        <authorList>
            <person name="Nowell W R."/>
        </authorList>
    </citation>
    <scope>NUCLEOTIDE SEQUENCE</scope>
    <source>
        <strain evidence="1">Ploen Becks lab</strain>
    </source>
</reference>
<dbReference type="Proteomes" id="UP000663879">
    <property type="component" value="Unassembled WGS sequence"/>
</dbReference>
<evidence type="ECO:0000313" key="2">
    <source>
        <dbReference type="Proteomes" id="UP000663879"/>
    </source>
</evidence>
<evidence type="ECO:0000313" key="1">
    <source>
        <dbReference type="EMBL" id="CAF1102011.1"/>
    </source>
</evidence>
<dbReference type="AlphaFoldDB" id="A0A814PAC6"/>
<keyword evidence="2" id="KW-1185">Reference proteome</keyword>
<name>A0A814PAC6_9BILA</name>